<comment type="caution">
    <text evidence="7">The sequence shown here is derived from an EMBL/GenBank/DDBJ whole genome shotgun (WGS) entry which is preliminary data.</text>
</comment>
<accession>A0ABW7JMM9</accession>
<keyword evidence="4" id="KW-0238">DNA-binding</keyword>
<dbReference type="Proteomes" id="UP001609175">
    <property type="component" value="Unassembled WGS sequence"/>
</dbReference>
<evidence type="ECO:0000256" key="5">
    <source>
        <dbReference type="ARBA" id="ARBA00023163"/>
    </source>
</evidence>
<evidence type="ECO:0000259" key="6">
    <source>
        <dbReference type="Pfam" id="PF08281"/>
    </source>
</evidence>
<dbReference type="InterPro" id="IPR036388">
    <property type="entry name" value="WH-like_DNA-bd_sf"/>
</dbReference>
<feature type="domain" description="RNA polymerase sigma factor 70 region 4 type 2" evidence="6">
    <location>
        <begin position="16"/>
        <end position="49"/>
    </location>
</feature>
<keyword evidence="2" id="KW-0805">Transcription regulation</keyword>
<evidence type="ECO:0000313" key="7">
    <source>
        <dbReference type="EMBL" id="MFH5209233.1"/>
    </source>
</evidence>
<protein>
    <submittedName>
        <fullName evidence="7">Sigma factor-like helix-turn-helix DNA-binding protein</fullName>
    </submittedName>
</protein>
<proteinExistence type="inferred from homology"/>
<dbReference type="InterPro" id="IPR013249">
    <property type="entry name" value="RNA_pol_sigma70_r4_t2"/>
</dbReference>
<sequence length="139" mass="15565">MTRSYMPDDTFLTEFRHFRACGYTLDEIAAVLGIQVESVERRLQRMRKRGLQIDHLVGDACTVLADADAVGEAANAVTVAVREMDPSELHRWITTQCELRPAQMAQVMMALGAWVNIEDETTVARGERIESLSAPRRSA</sequence>
<dbReference type="RefSeq" id="WP_395114936.1">
    <property type="nucleotide sequence ID" value="NZ_JBIMSO010000051.1"/>
</dbReference>
<name>A0ABW7JMM9_9NOCA</name>
<evidence type="ECO:0000256" key="2">
    <source>
        <dbReference type="ARBA" id="ARBA00023015"/>
    </source>
</evidence>
<evidence type="ECO:0000256" key="1">
    <source>
        <dbReference type="ARBA" id="ARBA00010641"/>
    </source>
</evidence>
<keyword evidence="3" id="KW-0731">Sigma factor</keyword>
<gene>
    <name evidence="7" type="ORF">ACHIPZ_13665</name>
</gene>
<evidence type="ECO:0000256" key="4">
    <source>
        <dbReference type="ARBA" id="ARBA00023125"/>
    </source>
</evidence>
<dbReference type="EMBL" id="JBIMSO010000051">
    <property type="protein sequence ID" value="MFH5209233.1"/>
    <property type="molecule type" value="Genomic_DNA"/>
</dbReference>
<dbReference type="Gene3D" id="1.10.10.10">
    <property type="entry name" value="Winged helix-like DNA-binding domain superfamily/Winged helix DNA-binding domain"/>
    <property type="match status" value="1"/>
</dbReference>
<keyword evidence="5" id="KW-0804">Transcription</keyword>
<evidence type="ECO:0000256" key="3">
    <source>
        <dbReference type="ARBA" id="ARBA00023082"/>
    </source>
</evidence>
<comment type="similarity">
    <text evidence="1">Belongs to the sigma-70 factor family. ECF subfamily.</text>
</comment>
<reference evidence="7 8" key="1">
    <citation type="submission" date="2024-10" db="EMBL/GenBank/DDBJ databases">
        <authorList>
            <person name="Riesco R."/>
        </authorList>
    </citation>
    <scope>NUCLEOTIDE SEQUENCE [LARGE SCALE GENOMIC DNA]</scope>
    <source>
        <strain evidence="7 8">NCIMB 15449</strain>
    </source>
</reference>
<evidence type="ECO:0000313" key="8">
    <source>
        <dbReference type="Proteomes" id="UP001609175"/>
    </source>
</evidence>
<organism evidence="7 8">
    <name type="scientific">Antrihabitans spumae</name>
    <dbReference type="NCBI Taxonomy" id="3373370"/>
    <lineage>
        <taxon>Bacteria</taxon>
        <taxon>Bacillati</taxon>
        <taxon>Actinomycetota</taxon>
        <taxon>Actinomycetes</taxon>
        <taxon>Mycobacteriales</taxon>
        <taxon>Nocardiaceae</taxon>
        <taxon>Antrihabitans</taxon>
    </lineage>
</organism>
<dbReference type="Pfam" id="PF08281">
    <property type="entry name" value="Sigma70_r4_2"/>
    <property type="match status" value="1"/>
</dbReference>